<dbReference type="AlphaFoldDB" id="A0A2X1A5A9"/>
<dbReference type="Pfam" id="PF00395">
    <property type="entry name" value="SLH"/>
    <property type="match status" value="1"/>
</dbReference>
<sequence length="374" mass="41416">MKKQIKVVAMILLLLTSIAAPTVSFAKDHIEANVLVENFSDVNKNHYAYEAIKWAQQRGIVSGYPDGTFKPNAELTESQFAKMLAEFLAIKDNKGDIINATTHWSDRNYDSLAGYGVPLNGYFDTVIRDKPVKRGVVAQAISHLTGNASSLTEAINYMVGEEITTGQNREFEGKDLSKFFGSNNNLTRAQVTAFFFRMHKSNIEEATGIAIEIHKNTEGLSLVGSANNGMSKLDNSLRTGKLGSETPDFSSALLPISDSAEYVNVNYINEVISHLSSNTINKIKEKGYQVTMTSEGIVSTNYFTLGVSSEIEKVMKYRFSYREDIDIEIVKCIVKDLSGETLTDADLSQTTKVTKGKIVITQEFEGVKDIRILR</sequence>
<feature type="domain" description="SLH" evidence="3">
    <location>
        <begin position="35"/>
        <end position="98"/>
    </location>
</feature>
<dbReference type="PANTHER" id="PTHR43308:SF5">
    <property type="entry name" value="S-LAYER PROTEIN _ PEPTIDOGLYCAN ENDO-BETA-N-ACETYLGLUCOSAMINIDASE"/>
    <property type="match status" value="1"/>
</dbReference>
<feature type="chain" id="PRO_5015855534" evidence="2">
    <location>
        <begin position="27"/>
        <end position="374"/>
    </location>
</feature>
<dbReference type="PROSITE" id="PS51272">
    <property type="entry name" value="SLH"/>
    <property type="match status" value="1"/>
</dbReference>
<dbReference type="RefSeq" id="WP_112118510.1">
    <property type="nucleotide sequence ID" value="NZ_JAXOWA010000001.1"/>
</dbReference>
<proteinExistence type="predicted"/>
<evidence type="ECO:0000256" key="2">
    <source>
        <dbReference type="SAM" id="SignalP"/>
    </source>
</evidence>
<reference evidence="4 5" key="1">
    <citation type="submission" date="2018-06" db="EMBL/GenBank/DDBJ databases">
        <authorList>
            <consortium name="Pathogen Informatics"/>
            <person name="Doyle S."/>
        </authorList>
    </citation>
    <scope>NUCLEOTIDE SEQUENCE [LARGE SCALE GENOMIC DNA]</scope>
    <source>
        <strain evidence="4 5">NCTC7582</strain>
    </source>
</reference>
<evidence type="ECO:0000313" key="5">
    <source>
        <dbReference type="Proteomes" id="UP000251431"/>
    </source>
</evidence>
<dbReference type="Proteomes" id="UP000251431">
    <property type="component" value="Unassembled WGS sequence"/>
</dbReference>
<dbReference type="InterPro" id="IPR051465">
    <property type="entry name" value="Cell_Envelope_Struct_Comp"/>
</dbReference>
<dbReference type="EMBL" id="UAQE01000004">
    <property type="protein sequence ID" value="SPU38640.1"/>
    <property type="molecule type" value="Genomic_DNA"/>
</dbReference>
<accession>A0A2X1A5A9</accession>
<protein>
    <submittedName>
        <fullName evidence="4">S-layer protein</fullName>
    </submittedName>
</protein>
<gene>
    <name evidence="4" type="primary">slpA_3</name>
    <name evidence="4" type="ORF">NCTC7582_04604</name>
</gene>
<dbReference type="InterPro" id="IPR001119">
    <property type="entry name" value="SLH_dom"/>
</dbReference>
<feature type="signal peptide" evidence="2">
    <location>
        <begin position="1"/>
        <end position="26"/>
    </location>
</feature>
<dbReference type="PANTHER" id="PTHR43308">
    <property type="entry name" value="OUTER MEMBRANE PROTEIN ALPHA-RELATED"/>
    <property type="match status" value="1"/>
</dbReference>
<name>A0A2X1A5A9_9BACI</name>
<keyword evidence="1 2" id="KW-0732">Signal</keyword>
<evidence type="ECO:0000313" key="4">
    <source>
        <dbReference type="EMBL" id="SPU38640.1"/>
    </source>
</evidence>
<evidence type="ECO:0000256" key="1">
    <source>
        <dbReference type="ARBA" id="ARBA00022729"/>
    </source>
</evidence>
<organism evidence="4 5">
    <name type="scientific">Lysinibacillus capsici</name>
    <dbReference type="NCBI Taxonomy" id="2115968"/>
    <lineage>
        <taxon>Bacteria</taxon>
        <taxon>Bacillati</taxon>
        <taxon>Bacillota</taxon>
        <taxon>Bacilli</taxon>
        <taxon>Bacillales</taxon>
        <taxon>Bacillaceae</taxon>
        <taxon>Lysinibacillus</taxon>
    </lineage>
</organism>
<evidence type="ECO:0000259" key="3">
    <source>
        <dbReference type="PROSITE" id="PS51272"/>
    </source>
</evidence>